<feature type="region of interest" description="Disordered" evidence="11">
    <location>
        <begin position="395"/>
        <end position="417"/>
    </location>
</feature>
<dbReference type="PRINTS" id="PR00237">
    <property type="entry name" value="GPCRRHODOPSN"/>
</dbReference>
<evidence type="ECO:0000256" key="10">
    <source>
        <dbReference type="RuleBase" id="RU000688"/>
    </source>
</evidence>
<feature type="transmembrane region" description="Helical" evidence="12">
    <location>
        <begin position="196"/>
        <end position="217"/>
    </location>
</feature>
<evidence type="ECO:0000313" key="14">
    <source>
        <dbReference type="EMBL" id="QRN45494.1"/>
    </source>
</evidence>
<dbReference type="CDD" id="cd15390">
    <property type="entry name" value="7tmA_TACR"/>
    <property type="match status" value="1"/>
</dbReference>
<keyword evidence="3" id="KW-1003">Cell membrane</keyword>
<evidence type="ECO:0000256" key="9">
    <source>
        <dbReference type="ARBA" id="ARBA00023224"/>
    </source>
</evidence>
<dbReference type="Gene3D" id="1.20.1070.10">
    <property type="entry name" value="Rhodopsin 7-helix transmembrane proteins"/>
    <property type="match status" value="1"/>
</dbReference>
<feature type="compositionally biased region" description="Polar residues" evidence="11">
    <location>
        <begin position="395"/>
        <end position="410"/>
    </location>
</feature>
<sequence length="441" mass="49763">MSSFLEVGSSTMMANLSTFDGNLTSPTGSPADTSPRLDLDLDVGETFLDAGNASNCTNDYCVSDEDYIDMIVNHIFPTRYEWALIAMHCVVFIVGLVGNALVCVAVYRNHTMRTVTNYFLVNLSVADLLMSLLNCTFNFIFMINSDWPFGAGYCTVNNFISHATVAASSFTLVAISTDRYMAIVRPLQHSLSRKKARIAVVVVWVSSTSLAVPSLLYSTTKTRRYAGEQTRTVCYMEWPDGAFPNSLIEYIYNIVFLGLTYLVPVTVMLVCYTRMALELWGSKSVGEMTQRQFESIQAKRKVILMFIIVVSIFAICWLPYHGFFIYSYHNTALTRANYVQHVYLAFYWFGMANAMVNPAIYYWMNSRFRLYFKQVLCLRCCARGKDSEMFNLQSTKMSHSTMSRSKSANSKKGAENAVPWSARRLQTQEVHISDIAVMAAS</sequence>
<dbReference type="InterPro" id="IPR000276">
    <property type="entry name" value="GPCR_Rhodpsn"/>
</dbReference>
<feature type="domain" description="G-protein coupled receptors family 1 profile" evidence="13">
    <location>
        <begin position="98"/>
        <end position="361"/>
    </location>
</feature>
<feature type="transmembrane region" description="Helical" evidence="12">
    <location>
        <begin position="346"/>
        <end position="364"/>
    </location>
</feature>
<name>A0A891XIE1_CARMO</name>
<dbReference type="SMART" id="SM01381">
    <property type="entry name" value="7TM_GPCR_Srsx"/>
    <property type="match status" value="1"/>
</dbReference>
<dbReference type="InterPro" id="IPR017452">
    <property type="entry name" value="GPCR_Rhodpsn_7TM"/>
</dbReference>
<dbReference type="GO" id="GO:0004995">
    <property type="term" value="F:tachykinin receptor activity"/>
    <property type="evidence" value="ECO:0007669"/>
    <property type="project" value="InterPro"/>
</dbReference>
<keyword evidence="9 10" id="KW-0807">Transducer</keyword>
<dbReference type="PANTHER" id="PTHR46925:SF2">
    <property type="entry name" value="G-PROTEIN COUPLED RECEPTOR TKR-1-RELATED"/>
    <property type="match status" value="1"/>
</dbReference>
<dbReference type="Pfam" id="PF00001">
    <property type="entry name" value="7tm_1"/>
    <property type="match status" value="1"/>
</dbReference>
<dbReference type="PANTHER" id="PTHR46925">
    <property type="entry name" value="G-PROTEIN COUPLED RECEPTOR TKR-1-RELATED"/>
    <property type="match status" value="1"/>
</dbReference>
<keyword evidence="4 10" id="KW-0812">Transmembrane</keyword>
<evidence type="ECO:0000256" key="3">
    <source>
        <dbReference type="ARBA" id="ARBA00022475"/>
    </source>
</evidence>
<comment type="subcellular location">
    <subcellularLocation>
        <location evidence="1">Cell membrane</location>
        <topology evidence="1">Multi-pass membrane protein</topology>
    </subcellularLocation>
</comment>
<evidence type="ECO:0000256" key="1">
    <source>
        <dbReference type="ARBA" id="ARBA00004651"/>
    </source>
</evidence>
<keyword evidence="8 10" id="KW-0675">Receptor</keyword>
<feature type="transmembrane region" description="Helical" evidence="12">
    <location>
        <begin position="155"/>
        <end position="175"/>
    </location>
</feature>
<protein>
    <submittedName>
        <fullName evidence="14">Tachykinin-Like peptides receptor isoform X2</fullName>
    </submittedName>
</protein>
<comment type="similarity">
    <text evidence="2 10">Belongs to the G-protein coupled receptor 1 family.</text>
</comment>
<feature type="transmembrane region" description="Helical" evidence="12">
    <location>
        <begin position="302"/>
        <end position="326"/>
    </location>
</feature>
<dbReference type="GO" id="GO:0005886">
    <property type="term" value="C:plasma membrane"/>
    <property type="evidence" value="ECO:0007669"/>
    <property type="project" value="UniProtKB-SubCell"/>
</dbReference>
<dbReference type="AlphaFoldDB" id="A0A891XIE1"/>
<evidence type="ECO:0000256" key="4">
    <source>
        <dbReference type="ARBA" id="ARBA00022692"/>
    </source>
</evidence>
<feature type="transmembrane region" description="Helical" evidence="12">
    <location>
        <begin position="82"/>
        <end position="107"/>
    </location>
</feature>
<feature type="transmembrane region" description="Helical" evidence="12">
    <location>
        <begin position="250"/>
        <end position="273"/>
    </location>
</feature>
<dbReference type="FunFam" id="1.20.1070.10:FF:000291">
    <property type="entry name" value="Predicted protein"/>
    <property type="match status" value="1"/>
</dbReference>
<keyword evidence="6 10" id="KW-0297">G-protein coupled receptor</keyword>
<evidence type="ECO:0000256" key="8">
    <source>
        <dbReference type="ARBA" id="ARBA00023170"/>
    </source>
</evidence>
<evidence type="ECO:0000256" key="2">
    <source>
        <dbReference type="ARBA" id="ARBA00010663"/>
    </source>
</evidence>
<evidence type="ECO:0000256" key="6">
    <source>
        <dbReference type="ARBA" id="ARBA00023040"/>
    </source>
</evidence>
<organism evidence="14">
    <name type="scientific">Carausius morosus</name>
    <name type="common">Indian stick insect</name>
    <name type="synonym">Dixippus morosus</name>
    <dbReference type="NCBI Taxonomy" id="7022"/>
    <lineage>
        <taxon>Eukaryota</taxon>
        <taxon>Metazoa</taxon>
        <taxon>Ecdysozoa</taxon>
        <taxon>Arthropoda</taxon>
        <taxon>Hexapoda</taxon>
        <taxon>Insecta</taxon>
        <taxon>Pterygota</taxon>
        <taxon>Neoptera</taxon>
        <taxon>Polyneoptera</taxon>
        <taxon>Phasmatodea</taxon>
        <taxon>Verophasmatodea</taxon>
        <taxon>Anareolatae</taxon>
        <taxon>Lonchodidae</taxon>
        <taxon>Lonchodinae</taxon>
        <taxon>Carausius</taxon>
    </lineage>
</organism>
<proteinExistence type="evidence at transcript level"/>
<evidence type="ECO:0000256" key="11">
    <source>
        <dbReference type="SAM" id="MobiDB-lite"/>
    </source>
</evidence>
<dbReference type="PROSITE" id="PS00237">
    <property type="entry name" value="G_PROTEIN_RECEP_F1_1"/>
    <property type="match status" value="1"/>
</dbReference>
<keyword evidence="5 12" id="KW-1133">Transmembrane helix</keyword>
<keyword evidence="7 12" id="KW-0472">Membrane</keyword>
<feature type="transmembrane region" description="Helical" evidence="12">
    <location>
        <begin position="119"/>
        <end position="143"/>
    </location>
</feature>
<dbReference type="SUPFAM" id="SSF81321">
    <property type="entry name" value="Family A G protein-coupled receptor-like"/>
    <property type="match status" value="1"/>
</dbReference>
<dbReference type="PROSITE" id="PS50262">
    <property type="entry name" value="G_PROTEIN_RECEP_F1_2"/>
    <property type="match status" value="1"/>
</dbReference>
<evidence type="ECO:0000256" key="12">
    <source>
        <dbReference type="SAM" id="Phobius"/>
    </source>
</evidence>
<reference evidence="14" key="1">
    <citation type="journal article" date="2021" name="J. Neurosci.">
        <title>Neuromodulation Can Be Simple: Myoinhibitory Peptide, Contained in Dedicated Regulatory Pathways, Is the Only Neurally-Mediated Peptide Modulator of Stick Insect Leg Muscle.</title>
        <authorList>
            <person name="Liessem S."/>
            <person name="Kowatschew D."/>
            <person name="Dippel S."/>
            <person name="Blanke A."/>
            <person name="Korsching S."/>
            <person name="Guschlbauer C."/>
            <person name="Hooper S.L."/>
            <person name="Predel R."/>
            <person name="Buschges A."/>
        </authorList>
    </citation>
    <scope>NUCLEOTIDE SEQUENCE</scope>
</reference>
<evidence type="ECO:0000259" key="13">
    <source>
        <dbReference type="PROSITE" id="PS50262"/>
    </source>
</evidence>
<evidence type="ECO:0000256" key="7">
    <source>
        <dbReference type="ARBA" id="ARBA00023136"/>
    </source>
</evidence>
<dbReference type="InterPro" id="IPR001681">
    <property type="entry name" value="Neurokn_rcpt"/>
</dbReference>
<accession>A0A891XIE1</accession>
<dbReference type="EMBL" id="MT879366">
    <property type="protein sequence ID" value="QRN45494.1"/>
    <property type="molecule type" value="mRNA"/>
</dbReference>
<evidence type="ECO:0000256" key="5">
    <source>
        <dbReference type="ARBA" id="ARBA00022989"/>
    </source>
</evidence>